<evidence type="ECO:0000313" key="12">
    <source>
        <dbReference type="Proteomes" id="UP001201812"/>
    </source>
</evidence>
<feature type="compositionally biased region" description="Basic and acidic residues" evidence="9">
    <location>
        <begin position="53"/>
        <end position="71"/>
    </location>
</feature>
<evidence type="ECO:0000256" key="7">
    <source>
        <dbReference type="ARBA" id="ARBA00023242"/>
    </source>
</evidence>
<proteinExistence type="predicted"/>
<feature type="region of interest" description="Disordered" evidence="9">
    <location>
        <begin position="38"/>
        <end position="103"/>
    </location>
</feature>
<dbReference type="PROSITE" id="PS50157">
    <property type="entry name" value="ZINC_FINGER_C2H2_2"/>
    <property type="match status" value="1"/>
</dbReference>
<comment type="subcellular location">
    <subcellularLocation>
        <location evidence="1">Nucleus</location>
    </subcellularLocation>
</comment>
<dbReference type="SUPFAM" id="SSF57667">
    <property type="entry name" value="beta-beta-alpha zinc fingers"/>
    <property type="match status" value="1"/>
</dbReference>
<evidence type="ECO:0000256" key="3">
    <source>
        <dbReference type="ARBA" id="ARBA00022737"/>
    </source>
</evidence>
<dbReference type="PANTHER" id="PTHR24392">
    <property type="entry name" value="ZINC FINGER PROTEIN"/>
    <property type="match status" value="1"/>
</dbReference>
<dbReference type="GO" id="GO:0005634">
    <property type="term" value="C:nucleus"/>
    <property type="evidence" value="ECO:0007669"/>
    <property type="project" value="UniProtKB-SubCell"/>
</dbReference>
<evidence type="ECO:0000256" key="6">
    <source>
        <dbReference type="ARBA" id="ARBA00023125"/>
    </source>
</evidence>
<comment type="caution">
    <text evidence="11">The sequence shown here is derived from an EMBL/GenBank/DDBJ whole genome shotgun (WGS) entry which is preliminary data.</text>
</comment>
<keyword evidence="12" id="KW-1185">Reference proteome</keyword>
<dbReference type="PANTHER" id="PTHR24392:SF31">
    <property type="entry name" value="C2H2-TYPE DOMAIN-CONTAINING PROTEIN"/>
    <property type="match status" value="1"/>
</dbReference>
<sequence>MSLLDCFEDDDEHITLSDGEDESTEEIVEMKPISLMPLNMDMKPEIASSSEPEQIHFGEDQKIQDQRDSTTHKTSQSRKKRVHLDNVSGSSVEVKGNSQPKVRSQFKKKCQISHLQPSIGPKHAVDREKCHKCEHCHYATKYKGRLTEPMRIHTGEKPFKCQSCKYATAYRIS</sequence>
<dbReference type="InterPro" id="IPR036236">
    <property type="entry name" value="Znf_C2H2_sf"/>
</dbReference>
<evidence type="ECO:0000256" key="8">
    <source>
        <dbReference type="PROSITE-ProRule" id="PRU00042"/>
    </source>
</evidence>
<evidence type="ECO:0000259" key="10">
    <source>
        <dbReference type="PROSITE" id="PS50157"/>
    </source>
</evidence>
<name>A0AAD4QRW7_9BILA</name>
<keyword evidence="7" id="KW-0539">Nucleus</keyword>
<keyword evidence="6" id="KW-0238">DNA-binding</keyword>
<feature type="region of interest" description="Disordered" evidence="9">
    <location>
        <begin position="1"/>
        <end position="25"/>
    </location>
</feature>
<keyword evidence="3" id="KW-0677">Repeat</keyword>
<evidence type="ECO:0000256" key="4">
    <source>
        <dbReference type="ARBA" id="ARBA00022771"/>
    </source>
</evidence>
<evidence type="ECO:0000256" key="5">
    <source>
        <dbReference type="ARBA" id="ARBA00022833"/>
    </source>
</evidence>
<dbReference type="AlphaFoldDB" id="A0AAD4QRW7"/>
<evidence type="ECO:0000256" key="1">
    <source>
        <dbReference type="ARBA" id="ARBA00004123"/>
    </source>
</evidence>
<keyword evidence="5" id="KW-0862">Zinc</keyword>
<keyword evidence="4 8" id="KW-0863">Zinc-finger</keyword>
<dbReference type="InterPro" id="IPR013087">
    <property type="entry name" value="Znf_C2H2_type"/>
</dbReference>
<organism evidence="11 12">
    <name type="scientific">Ditylenchus destructor</name>
    <dbReference type="NCBI Taxonomy" id="166010"/>
    <lineage>
        <taxon>Eukaryota</taxon>
        <taxon>Metazoa</taxon>
        <taxon>Ecdysozoa</taxon>
        <taxon>Nematoda</taxon>
        <taxon>Chromadorea</taxon>
        <taxon>Rhabditida</taxon>
        <taxon>Tylenchina</taxon>
        <taxon>Tylenchomorpha</taxon>
        <taxon>Sphaerularioidea</taxon>
        <taxon>Anguinidae</taxon>
        <taxon>Anguininae</taxon>
        <taxon>Ditylenchus</taxon>
    </lineage>
</organism>
<keyword evidence="2" id="KW-0479">Metal-binding</keyword>
<dbReference type="GO" id="GO:0003677">
    <property type="term" value="F:DNA binding"/>
    <property type="evidence" value="ECO:0007669"/>
    <property type="project" value="UniProtKB-KW"/>
</dbReference>
<dbReference type="EMBL" id="JAKKPZ010000557">
    <property type="protein sequence ID" value="KAI1694025.1"/>
    <property type="molecule type" value="Genomic_DNA"/>
</dbReference>
<accession>A0AAD4QRW7</accession>
<evidence type="ECO:0000256" key="9">
    <source>
        <dbReference type="SAM" id="MobiDB-lite"/>
    </source>
</evidence>
<gene>
    <name evidence="11" type="ORF">DdX_20324</name>
</gene>
<feature type="compositionally biased region" description="Polar residues" evidence="9">
    <location>
        <begin position="87"/>
        <end position="102"/>
    </location>
</feature>
<feature type="domain" description="C2H2-type" evidence="10">
    <location>
        <begin position="131"/>
        <end position="158"/>
    </location>
</feature>
<dbReference type="Gene3D" id="3.30.160.60">
    <property type="entry name" value="Classic Zinc Finger"/>
    <property type="match status" value="1"/>
</dbReference>
<evidence type="ECO:0000256" key="2">
    <source>
        <dbReference type="ARBA" id="ARBA00022723"/>
    </source>
</evidence>
<reference evidence="11" key="1">
    <citation type="submission" date="2022-01" db="EMBL/GenBank/DDBJ databases">
        <title>Genome Sequence Resource for Two Populations of Ditylenchus destructor, the Migratory Endoparasitic Phytonematode.</title>
        <authorList>
            <person name="Zhang H."/>
            <person name="Lin R."/>
            <person name="Xie B."/>
        </authorList>
    </citation>
    <scope>NUCLEOTIDE SEQUENCE</scope>
    <source>
        <strain evidence="11">BazhouSP</strain>
    </source>
</reference>
<protein>
    <submittedName>
        <fullName evidence="11">Zinc-finger double domain-containing protein</fullName>
    </submittedName>
</protein>
<dbReference type="GO" id="GO:0008270">
    <property type="term" value="F:zinc ion binding"/>
    <property type="evidence" value="ECO:0007669"/>
    <property type="project" value="UniProtKB-KW"/>
</dbReference>
<evidence type="ECO:0000313" key="11">
    <source>
        <dbReference type="EMBL" id="KAI1694025.1"/>
    </source>
</evidence>
<dbReference type="Proteomes" id="UP001201812">
    <property type="component" value="Unassembled WGS sequence"/>
</dbReference>